<gene>
    <name evidence="2" type="ORF">AFUS01_LOCUS498</name>
</gene>
<keyword evidence="1" id="KW-0560">Oxidoreductase</keyword>
<comment type="caution">
    <text evidence="2">The sequence shown here is derived from an EMBL/GenBank/DDBJ whole genome shotgun (WGS) entry which is preliminary data.</text>
</comment>
<reference evidence="2" key="1">
    <citation type="submission" date="2021-06" db="EMBL/GenBank/DDBJ databases">
        <authorList>
            <person name="Hodson N. C."/>
            <person name="Mongue J. A."/>
            <person name="Jaron S. K."/>
        </authorList>
    </citation>
    <scope>NUCLEOTIDE SEQUENCE</scope>
</reference>
<feature type="non-terminal residue" evidence="2">
    <location>
        <position position="42"/>
    </location>
</feature>
<evidence type="ECO:0000256" key="1">
    <source>
        <dbReference type="ARBA" id="ARBA00023002"/>
    </source>
</evidence>
<dbReference type="PANTHER" id="PTHR43658:SF8">
    <property type="entry name" value="17-BETA-HYDROXYSTEROID DEHYDROGENASE 14-RELATED"/>
    <property type="match status" value="1"/>
</dbReference>
<dbReference type="PANTHER" id="PTHR43658">
    <property type="entry name" value="SHORT-CHAIN DEHYDROGENASE/REDUCTASE"/>
    <property type="match status" value="1"/>
</dbReference>
<dbReference type="Pfam" id="PF13561">
    <property type="entry name" value="adh_short_C2"/>
    <property type="match status" value="1"/>
</dbReference>
<sequence>AAAKSGVQSLVRSLASEWGRYGIRLNCLAPGPIETEGAFSRL</sequence>
<proteinExistence type="predicted"/>
<dbReference type="InterPro" id="IPR002347">
    <property type="entry name" value="SDR_fam"/>
</dbReference>
<organism evidence="2 3">
    <name type="scientific">Allacma fusca</name>
    <dbReference type="NCBI Taxonomy" id="39272"/>
    <lineage>
        <taxon>Eukaryota</taxon>
        <taxon>Metazoa</taxon>
        <taxon>Ecdysozoa</taxon>
        <taxon>Arthropoda</taxon>
        <taxon>Hexapoda</taxon>
        <taxon>Collembola</taxon>
        <taxon>Symphypleona</taxon>
        <taxon>Sminthuridae</taxon>
        <taxon>Allacma</taxon>
    </lineage>
</organism>
<dbReference type="Proteomes" id="UP000708208">
    <property type="component" value="Unassembled WGS sequence"/>
</dbReference>
<dbReference type="GO" id="GO:0008670">
    <property type="term" value="F:2,4-dienoyl-CoA reductase (NADPH) activity"/>
    <property type="evidence" value="ECO:0007669"/>
    <property type="project" value="TreeGrafter"/>
</dbReference>
<dbReference type="GO" id="GO:0006635">
    <property type="term" value="P:fatty acid beta-oxidation"/>
    <property type="evidence" value="ECO:0007669"/>
    <property type="project" value="TreeGrafter"/>
</dbReference>
<dbReference type="EMBL" id="CAJVCH010002353">
    <property type="protein sequence ID" value="CAG7643964.1"/>
    <property type="molecule type" value="Genomic_DNA"/>
</dbReference>
<evidence type="ECO:0000313" key="3">
    <source>
        <dbReference type="Proteomes" id="UP000708208"/>
    </source>
</evidence>
<feature type="non-terminal residue" evidence="2">
    <location>
        <position position="1"/>
    </location>
</feature>
<keyword evidence="3" id="KW-1185">Reference proteome</keyword>
<dbReference type="GO" id="GO:0005739">
    <property type="term" value="C:mitochondrion"/>
    <property type="evidence" value="ECO:0007669"/>
    <property type="project" value="TreeGrafter"/>
</dbReference>
<evidence type="ECO:0000313" key="2">
    <source>
        <dbReference type="EMBL" id="CAG7643964.1"/>
    </source>
</evidence>
<dbReference type="AlphaFoldDB" id="A0A8J2J0K9"/>
<dbReference type="OrthoDB" id="1888931at2759"/>
<accession>A0A8J2J0K9</accession>
<protein>
    <submittedName>
        <fullName evidence="2">Uncharacterized protein</fullName>
    </submittedName>
</protein>
<name>A0A8J2J0K9_9HEXA</name>